<protein>
    <recommendedName>
        <fullName evidence="1">Heterokaryon incompatibility domain-containing protein</fullName>
    </recommendedName>
</protein>
<dbReference type="PANTHER" id="PTHR33112">
    <property type="entry name" value="DOMAIN PROTEIN, PUTATIVE-RELATED"/>
    <property type="match status" value="1"/>
</dbReference>
<dbReference type="Pfam" id="PF06985">
    <property type="entry name" value="HET"/>
    <property type="match status" value="1"/>
</dbReference>
<evidence type="ECO:0000259" key="1">
    <source>
        <dbReference type="Pfam" id="PF06985"/>
    </source>
</evidence>
<sequence length="666" mass="75046">MDDAEGILCETCLAALRGNNVGEWRNWSIAHHGDYESFTASIESNCFICAWLWAKHTPPTTLEGGGNTAPKSFRILCNLGVGASGGLDNSFNIRFLVSSSWAADFELQLHLLRKREFAYRYRSESDMPPLPWAELEARPWSKLDSKIGSTQDLNTIKTWIAHCGTKHEHCYKAPTFFPSRVIDVQDAELGIVRLRDRENITTALHYGQDALESTLATYPPYWTLSHRWGDPKDILQLTKDVEENFRNSISINDLSPTFRDATLLVRRLGFRYIWIDSLCIFQDSLSDWQREAQNMVNIYRSSYCNISAAGASHDPAKEGLRSATHEDGPWMVWNDSAWADEVENAPLSTRGWVVQERFLATRVVHFTRNQIFWECLESIHCGVDPDSSLMTIGTEERTCAKTTDYKSSRLQVESYKTTQGGPGYRSIDTGPSGLQFHRGWGVIVSAYIHCHLTKESDRFIAMSGIAKTFQGTNGDTYIAGLWKHTIHTDLAWESKASLGTPAKRSDFYAPTWSWASVIGGQVQLSLFGGKFGSLPQPLIKLVAERIIPDPPDGDTAGSLRSAELDIRCMLHYYRWVGQSRRLIVYRDEKRVDCYHDLDERAVSGNLRLDTSATVSQFEEAEEIEGVCIPLSGVYQGYRRIGLLSAGAIGAWIDHYDEDRSTSMTLI</sequence>
<dbReference type="InterPro" id="IPR010730">
    <property type="entry name" value="HET"/>
</dbReference>
<name>A0A439CWG8_9PEZI</name>
<evidence type="ECO:0000313" key="3">
    <source>
        <dbReference type="Proteomes" id="UP000286045"/>
    </source>
</evidence>
<keyword evidence="3" id="KW-1185">Reference proteome</keyword>
<comment type="caution">
    <text evidence="2">The sequence shown here is derived from an EMBL/GenBank/DDBJ whole genome shotgun (WGS) entry which is preliminary data.</text>
</comment>
<accession>A0A439CWG8</accession>
<gene>
    <name evidence="2" type="ORF">EKO27_g8729</name>
</gene>
<proteinExistence type="predicted"/>
<dbReference type="EMBL" id="RYZI01000341">
    <property type="protein sequence ID" value="RWA06387.1"/>
    <property type="molecule type" value="Genomic_DNA"/>
</dbReference>
<evidence type="ECO:0000313" key="2">
    <source>
        <dbReference type="EMBL" id="RWA06387.1"/>
    </source>
</evidence>
<feature type="domain" description="Heterokaryon incompatibility" evidence="1">
    <location>
        <begin position="221"/>
        <end position="356"/>
    </location>
</feature>
<dbReference type="STRING" id="363999.A0A439CWG8"/>
<reference evidence="2 3" key="1">
    <citation type="submission" date="2018-12" db="EMBL/GenBank/DDBJ databases">
        <title>Draft genome sequence of Xylaria grammica IHI A82.</title>
        <authorList>
            <person name="Buettner E."/>
            <person name="Kellner H."/>
        </authorList>
    </citation>
    <scope>NUCLEOTIDE SEQUENCE [LARGE SCALE GENOMIC DNA]</scope>
    <source>
        <strain evidence="2 3">IHI A82</strain>
    </source>
</reference>
<dbReference type="PANTHER" id="PTHR33112:SF16">
    <property type="entry name" value="HETEROKARYON INCOMPATIBILITY DOMAIN-CONTAINING PROTEIN"/>
    <property type="match status" value="1"/>
</dbReference>
<dbReference type="AlphaFoldDB" id="A0A439CWG8"/>
<organism evidence="2 3">
    <name type="scientific">Xylaria grammica</name>
    <dbReference type="NCBI Taxonomy" id="363999"/>
    <lineage>
        <taxon>Eukaryota</taxon>
        <taxon>Fungi</taxon>
        <taxon>Dikarya</taxon>
        <taxon>Ascomycota</taxon>
        <taxon>Pezizomycotina</taxon>
        <taxon>Sordariomycetes</taxon>
        <taxon>Xylariomycetidae</taxon>
        <taxon>Xylariales</taxon>
        <taxon>Xylariaceae</taxon>
        <taxon>Xylaria</taxon>
    </lineage>
</organism>
<dbReference type="Proteomes" id="UP000286045">
    <property type="component" value="Unassembled WGS sequence"/>
</dbReference>